<dbReference type="Proteomes" id="UP000244450">
    <property type="component" value="Unassembled WGS sequence"/>
</dbReference>
<proteinExistence type="predicted"/>
<protein>
    <recommendedName>
        <fullName evidence="3">Carboxypeptidase regulatory-like domain-containing protein</fullName>
    </recommendedName>
</protein>
<evidence type="ECO:0000313" key="1">
    <source>
        <dbReference type="EMBL" id="PUZ26058.1"/>
    </source>
</evidence>
<dbReference type="InterPro" id="IPR038479">
    <property type="entry name" value="Transthyretin-like_sf"/>
</dbReference>
<dbReference type="InterPro" id="IPR008969">
    <property type="entry name" value="CarboxyPept-like_regulatory"/>
</dbReference>
<sequence>MSYLFNGNLKALLCDKYCTEVLAGVKIRLYRTATLSTEVVAAAVAAPKETFHQVSDGELNAKASLLLAETTTDDQGNFSFTLGEKQRYAGEAFDIDFVCGNVPRPKPGPKKFPELQFHITTLQPRWAQRENDFTAAWVYVVPARWWCLIRSKFDAWVICGRVMDCKNNRPIAGVKVSAFDVDWIQDDPLGSGITDSNGYFRIDYTTADFSQTLLSPLLNVEWPAGPDLYFTVQEPITNAYLLKEDRSIGHSASRSNRGPCFCVDLCASPVTTDGGYFPALWEAVGDYKIHTQINADGYTIAPELYAFTGTVALNGKLPNGSNTNAMQYRFRIFNADTNYELTRTQVNAAMPAFVIGQMVTYHQPTPPPPFDETDVVINPALDPEGWITVPRGNNLNSGGLFSPSGLLGWLNTAALALNAGGTQAHEDFNIATPSPVIAGNPVPGSAIGAVHTFRITFESRELNASTLSSTDTLNKIVVSNVTYLQRRHPSWNYTGDVTAVGAGLLEIQETTAGGNGCGTIGDAIHVNYTVAHPHMDTCSISFEGNPVLPAAFTPAVSGVSQISGSQLFDTSGMQPCAYIVWLNVSLRLTAGSGRWTGAYISDHIAFCKKPAI</sequence>
<dbReference type="SUPFAM" id="SSF49464">
    <property type="entry name" value="Carboxypeptidase regulatory domain-like"/>
    <property type="match status" value="1"/>
</dbReference>
<dbReference type="Gene3D" id="2.60.40.3330">
    <property type="match status" value="1"/>
</dbReference>
<reference evidence="1 2" key="1">
    <citation type="submission" date="2018-04" db="EMBL/GenBank/DDBJ databases">
        <title>Chitinophaga fuyangensis sp. nov., isolated from soil in a chemical factory.</title>
        <authorList>
            <person name="Chen K."/>
        </authorList>
    </citation>
    <scope>NUCLEOTIDE SEQUENCE [LARGE SCALE GENOMIC DNA]</scope>
    <source>
        <strain evidence="1 2">LY-1</strain>
    </source>
</reference>
<evidence type="ECO:0000313" key="2">
    <source>
        <dbReference type="Proteomes" id="UP000244450"/>
    </source>
</evidence>
<dbReference type="EMBL" id="QCYK01000002">
    <property type="protein sequence ID" value="PUZ26058.1"/>
    <property type="molecule type" value="Genomic_DNA"/>
</dbReference>
<dbReference type="AlphaFoldDB" id="A0A2T7BIG1"/>
<accession>A0A2T7BIG1</accession>
<dbReference type="OrthoDB" id="4845881at2"/>
<evidence type="ECO:0008006" key="3">
    <source>
        <dbReference type="Google" id="ProtNLM"/>
    </source>
</evidence>
<organism evidence="1 2">
    <name type="scientific">Chitinophaga parva</name>
    <dbReference type="NCBI Taxonomy" id="2169414"/>
    <lineage>
        <taxon>Bacteria</taxon>
        <taxon>Pseudomonadati</taxon>
        <taxon>Bacteroidota</taxon>
        <taxon>Chitinophagia</taxon>
        <taxon>Chitinophagales</taxon>
        <taxon>Chitinophagaceae</taxon>
        <taxon>Chitinophaga</taxon>
    </lineage>
</organism>
<dbReference type="RefSeq" id="WP_108687895.1">
    <property type="nucleotide sequence ID" value="NZ_QCYK01000002.1"/>
</dbReference>
<name>A0A2T7BIG1_9BACT</name>
<gene>
    <name evidence="1" type="ORF">DCC81_17610</name>
</gene>
<keyword evidence="2" id="KW-1185">Reference proteome</keyword>
<comment type="caution">
    <text evidence="1">The sequence shown here is derived from an EMBL/GenBank/DDBJ whole genome shotgun (WGS) entry which is preliminary data.</text>
</comment>